<dbReference type="PANTHER" id="PTHR46696">
    <property type="entry name" value="P450, PUTATIVE (EUROFUNG)-RELATED"/>
    <property type="match status" value="1"/>
</dbReference>
<dbReference type="InterPro" id="IPR002397">
    <property type="entry name" value="Cyt_P450_B"/>
</dbReference>
<keyword evidence="3 7" id="KW-0479">Metal-binding</keyword>
<feature type="region of interest" description="Disordered" evidence="8">
    <location>
        <begin position="1"/>
        <end position="25"/>
    </location>
</feature>
<dbReference type="AlphaFoldDB" id="A0A420UTN9"/>
<keyword evidence="5 7" id="KW-0408">Iron</keyword>
<evidence type="ECO:0000313" key="10">
    <source>
        <dbReference type="Proteomes" id="UP000028058"/>
    </source>
</evidence>
<organism evidence="9 10">
    <name type="scientific">Streptomyces xinghaiensis</name>
    <dbReference type="NCBI Taxonomy" id="1038928"/>
    <lineage>
        <taxon>Bacteria</taxon>
        <taxon>Bacillati</taxon>
        <taxon>Actinomycetota</taxon>
        <taxon>Actinomycetes</taxon>
        <taxon>Kitasatosporales</taxon>
        <taxon>Streptomycetaceae</taxon>
        <taxon>Streptomyces</taxon>
    </lineage>
</organism>
<dbReference type="EMBL" id="JNAD02000026">
    <property type="protein sequence ID" value="RKM90097.1"/>
    <property type="molecule type" value="Genomic_DNA"/>
</dbReference>
<reference evidence="9 10" key="1">
    <citation type="journal article" date="2014" name="Genome Announc.">
        <title>Draft Genome Sequence of Streptomyces fradiae ATCC 19609, a Strain Highly Sensitive to Antibiotics.</title>
        <authorList>
            <person name="Bekker O.B."/>
            <person name="Klimina K.M."/>
            <person name="Vatlin A.A."/>
            <person name="Zakharevich N.V."/>
            <person name="Kasianov A.S."/>
            <person name="Danilenko V.N."/>
        </authorList>
    </citation>
    <scope>NUCLEOTIDE SEQUENCE [LARGE SCALE GENOMIC DNA]</scope>
    <source>
        <strain evidence="9 10">ATCC 19609</strain>
    </source>
</reference>
<evidence type="ECO:0000313" key="9">
    <source>
        <dbReference type="EMBL" id="RKM90097.1"/>
    </source>
</evidence>
<dbReference type="OrthoDB" id="5500002at2"/>
<dbReference type="PRINTS" id="PR00359">
    <property type="entry name" value="BP450"/>
</dbReference>
<dbReference type="FunFam" id="1.10.630.10:FF:000018">
    <property type="entry name" value="Cytochrome P450 monooxygenase"/>
    <property type="match status" value="1"/>
</dbReference>
<evidence type="ECO:0000256" key="4">
    <source>
        <dbReference type="ARBA" id="ARBA00023002"/>
    </source>
</evidence>
<dbReference type="GO" id="GO:0004497">
    <property type="term" value="F:monooxygenase activity"/>
    <property type="evidence" value="ECO:0007669"/>
    <property type="project" value="UniProtKB-KW"/>
</dbReference>
<dbReference type="InterPro" id="IPR001128">
    <property type="entry name" value="Cyt_P450"/>
</dbReference>
<evidence type="ECO:0000256" key="5">
    <source>
        <dbReference type="ARBA" id="ARBA00023004"/>
    </source>
</evidence>
<dbReference type="GO" id="GO:0016705">
    <property type="term" value="F:oxidoreductase activity, acting on paired donors, with incorporation or reduction of molecular oxygen"/>
    <property type="evidence" value="ECO:0007669"/>
    <property type="project" value="InterPro"/>
</dbReference>
<dbReference type="Pfam" id="PF00067">
    <property type="entry name" value="p450"/>
    <property type="match status" value="1"/>
</dbReference>
<keyword evidence="2 7" id="KW-0349">Heme</keyword>
<keyword evidence="4 7" id="KW-0560">Oxidoreductase</keyword>
<dbReference type="InterPro" id="IPR017972">
    <property type="entry name" value="Cyt_P450_CS"/>
</dbReference>
<evidence type="ECO:0000256" key="6">
    <source>
        <dbReference type="ARBA" id="ARBA00023033"/>
    </source>
</evidence>
<dbReference type="Gene3D" id="1.10.630.10">
    <property type="entry name" value="Cytochrome P450"/>
    <property type="match status" value="1"/>
</dbReference>
<evidence type="ECO:0000256" key="2">
    <source>
        <dbReference type="ARBA" id="ARBA00022617"/>
    </source>
</evidence>
<name>A0A420UTN9_9ACTN</name>
<proteinExistence type="inferred from homology"/>
<protein>
    <submittedName>
        <fullName evidence="9">Cytochrome P450</fullName>
    </submittedName>
</protein>
<gene>
    <name evidence="9" type="ORF">SFRA_032205</name>
</gene>
<dbReference type="GO" id="GO:0005506">
    <property type="term" value="F:iron ion binding"/>
    <property type="evidence" value="ECO:0007669"/>
    <property type="project" value="InterPro"/>
</dbReference>
<dbReference type="CDD" id="cd11029">
    <property type="entry name" value="CYP107-like"/>
    <property type="match status" value="1"/>
</dbReference>
<evidence type="ECO:0000256" key="8">
    <source>
        <dbReference type="SAM" id="MobiDB-lite"/>
    </source>
</evidence>
<dbReference type="GO" id="GO:0020037">
    <property type="term" value="F:heme binding"/>
    <property type="evidence" value="ECO:0007669"/>
    <property type="project" value="InterPro"/>
</dbReference>
<comment type="caution">
    <text evidence="9">The sequence shown here is derived from an EMBL/GenBank/DDBJ whole genome shotgun (WGS) entry which is preliminary data.</text>
</comment>
<dbReference type="RefSeq" id="WP_050364665.1">
    <property type="nucleotide sequence ID" value="NZ_CP134822.1"/>
</dbReference>
<sequence>MTSTPVSTPPHGTATGTAGPAASAPVTLDTSGSRLYAQTDGLREAGPATRVRLPGDLTAWSVTRGEVAKQLLTHPHISKDARKSWPGYRPGSHPWLASWVDVVSMFTSDGDDHKRLRSLVGKAFTPRRIEAMRPAVEAVVTGLLDELEAPVPGGDPVVDLRARFSYPVPTRVICDLFGVPAGQRPEMLRVIDAVLDTSATAEEAMATRRDLFAAMHHLIGSKRNGPAEDMTGLLLAAHEEDGDQLSEEELVSTLILMIGAGSETAVSLIDHAVEAMLTHPDQLATVLADPGRWDDVIEESLRLHPPIMHLPLRYATADIDLGEGVTLRAGDLVLIAFGAHGRDPELHDRRDAFDIDREDKQHLAFGHGVHFCLGAPLARLEGRIALPALFERFPGLSLACEPGDLRPQPSFIGNDYRELPVRLRGAGAPAPEATAG</sequence>
<accession>A0A420UTN9</accession>
<keyword evidence="6 7" id="KW-0503">Monooxygenase</keyword>
<dbReference type="Proteomes" id="UP000028058">
    <property type="component" value="Unassembled WGS sequence"/>
</dbReference>
<keyword evidence="10" id="KW-1185">Reference proteome</keyword>
<dbReference type="InterPro" id="IPR036396">
    <property type="entry name" value="Cyt_P450_sf"/>
</dbReference>
<dbReference type="PANTHER" id="PTHR46696:SF1">
    <property type="entry name" value="CYTOCHROME P450 YJIB-RELATED"/>
    <property type="match status" value="1"/>
</dbReference>
<dbReference type="PRINTS" id="PR00385">
    <property type="entry name" value="P450"/>
</dbReference>
<feature type="compositionally biased region" description="Low complexity" evidence="8">
    <location>
        <begin position="9"/>
        <end position="25"/>
    </location>
</feature>
<evidence type="ECO:0000256" key="3">
    <source>
        <dbReference type="ARBA" id="ARBA00022723"/>
    </source>
</evidence>
<dbReference type="SUPFAM" id="SSF48264">
    <property type="entry name" value="Cytochrome P450"/>
    <property type="match status" value="1"/>
</dbReference>
<dbReference type="PROSITE" id="PS00086">
    <property type="entry name" value="CYTOCHROME_P450"/>
    <property type="match status" value="1"/>
</dbReference>
<comment type="similarity">
    <text evidence="1 7">Belongs to the cytochrome P450 family.</text>
</comment>
<evidence type="ECO:0000256" key="1">
    <source>
        <dbReference type="ARBA" id="ARBA00010617"/>
    </source>
</evidence>
<evidence type="ECO:0000256" key="7">
    <source>
        <dbReference type="RuleBase" id="RU000461"/>
    </source>
</evidence>